<feature type="region of interest" description="Disordered" evidence="1">
    <location>
        <begin position="1"/>
        <end position="33"/>
    </location>
</feature>
<accession>A0A9Q0ZXM9</accession>
<reference evidence="2" key="1">
    <citation type="submission" date="2022-11" db="EMBL/GenBank/DDBJ databases">
        <authorList>
            <person name="Hyden B.L."/>
            <person name="Feng K."/>
            <person name="Yates T."/>
            <person name="Jawdy S."/>
            <person name="Smart L.B."/>
            <person name="Muchero W."/>
        </authorList>
    </citation>
    <scope>NUCLEOTIDE SEQUENCE</scope>
    <source>
        <tissue evidence="2">Shoot tip</tissue>
    </source>
</reference>
<dbReference type="EMBL" id="JAPFFL010000001">
    <property type="protein sequence ID" value="KAJ6750539.1"/>
    <property type="molecule type" value="Genomic_DNA"/>
</dbReference>
<organism evidence="2 3">
    <name type="scientific">Salix viminalis</name>
    <name type="common">Common osier</name>
    <name type="synonym">Basket willow</name>
    <dbReference type="NCBI Taxonomy" id="40686"/>
    <lineage>
        <taxon>Eukaryota</taxon>
        <taxon>Viridiplantae</taxon>
        <taxon>Streptophyta</taxon>
        <taxon>Embryophyta</taxon>
        <taxon>Tracheophyta</taxon>
        <taxon>Spermatophyta</taxon>
        <taxon>Magnoliopsida</taxon>
        <taxon>eudicotyledons</taxon>
        <taxon>Gunneridae</taxon>
        <taxon>Pentapetalae</taxon>
        <taxon>rosids</taxon>
        <taxon>fabids</taxon>
        <taxon>Malpighiales</taxon>
        <taxon>Salicaceae</taxon>
        <taxon>Saliceae</taxon>
        <taxon>Salix</taxon>
    </lineage>
</organism>
<evidence type="ECO:0000313" key="2">
    <source>
        <dbReference type="EMBL" id="KAJ6750539.1"/>
    </source>
</evidence>
<dbReference type="AlphaFoldDB" id="A0A9Q0ZXM9"/>
<proteinExistence type="predicted"/>
<reference evidence="2" key="2">
    <citation type="journal article" date="2023" name="Int. J. Mol. Sci.">
        <title>De Novo Assembly and Annotation of 11 Diverse Shrub Willow (Salix) Genomes Reveals Novel Gene Organization in Sex-Linked Regions.</title>
        <authorList>
            <person name="Hyden B."/>
            <person name="Feng K."/>
            <person name="Yates T.B."/>
            <person name="Jawdy S."/>
            <person name="Cereghino C."/>
            <person name="Smart L.B."/>
            <person name="Muchero W."/>
        </authorList>
    </citation>
    <scope>NUCLEOTIDE SEQUENCE [LARGE SCALE GENOMIC DNA]</scope>
    <source>
        <tissue evidence="2">Shoot tip</tissue>
    </source>
</reference>
<evidence type="ECO:0000313" key="3">
    <source>
        <dbReference type="Proteomes" id="UP001151529"/>
    </source>
</evidence>
<protein>
    <submittedName>
        <fullName evidence="2">Uncharacterized protein</fullName>
    </submittedName>
</protein>
<dbReference type="Proteomes" id="UP001151529">
    <property type="component" value="Chromosome 16"/>
</dbReference>
<dbReference type="OrthoDB" id="1713821at2759"/>
<evidence type="ECO:0000256" key="1">
    <source>
        <dbReference type="SAM" id="MobiDB-lite"/>
    </source>
</evidence>
<comment type="caution">
    <text evidence="2">The sequence shown here is derived from an EMBL/GenBank/DDBJ whole genome shotgun (WGS) entry which is preliminary data.</text>
</comment>
<keyword evidence="3" id="KW-1185">Reference proteome</keyword>
<sequence>MRPVGCGAATADPPDRLRGRGPIADRGGGLSRAFETPVEMPSLRSWTAARAVRRAPASCALRASAL</sequence>
<name>A0A9Q0ZXM9_SALVM</name>
<gene>
    <name evidence="2" type="ORF">OIU85_001112</name>
</gene>